<feature type="transmembrane region" description="Helical" evidence="1">
    <location>
        <begin position="101"/>
        <end position="126"/>
    </location>
</feature>
<keyword evidence="1" id="KW-0472">Membrane</keyword>
<gene>
    <name evidence="2" type="ORF">QMA06_14345</name>
</gene>
<evidence type="ECO:0000256" key="1">
    <source>
        <dbReference type="SAM" id="Phobius"/>
    </source>
</evidence>
<name>A0ABT7ZY13_9FLAO</name>
<dbReference type="EMBL" id="JASDDK010000006">
    <property type="protein sequence ID" value="MDN3493903.1"/>
    <property type="molecule type" value="Genomic_DNA"/>
</dbReference>
<protein>
    <recommendedName>
        <fullName evidence="4">Lycopene cyclase domain-containing protein</fullName>
    </recommendedName>
</protein>
<evidence type="ECO:0008006" key="4">
    <source>
        <dbReference type="Google" id="ProtNLM"/>
    </source>
</evidence>
<sequence>MSDKKITNGFILAGLINIIAVLLLSKCFTNDILTDTDPTVMSNFGLLMIIIWGLAYLSVSKAFHSVKWLVLVFAIEKLIYGIIWTNWILNNELSLIYDKDFMAGIFYNIYGLNDLLFFFFFTYVFYKLTKR</sequence>
<feature type="transmembrane region" description="Helical" evidence="1">
    <location>
        <begin position="7"/>
        <end position="25"/>
    </location>
</feature>
<keyword evidence="1" id="KW-1133">Transmembrane helix</keyword>
<organism evidence="2 3">
    <name type="scientific">Winogradskyella bathintestinalis</name>
    <dbReference type="NCBI Taxonomy" id="3035208"/>
    <lineage>
        <taxon>Bacteria</taxon>
        <taxon>Pseudomonadati</taxon>
        <taxon>Bacteroidota</taxon>
        <taxon>Flavobacteriia</taxon>
        <taxon>Flavobacteriales</taxon>
        <taxon>Flavobacteriaceae</taxon>
        <taxon>Winogradskyella</taxon>
    </lineage>
</organism>
<comment type="caution">
    <text evidence="2">The sequence shown here is derived from an EMBL/GenBank/DDBJ whole genome shotgun (WGS) entry which is preliminary data.</text>
</comment>
<evidence type="ECO:0000313" key="3">
    <source>
        <dbReference type="Proteomes" id="UP001231197"/>
    </source>
</evidence>
<feature type="transmembrane region" description="Helical" evidence="1">
    <location>
        <begin position="40"/>
        <end position="59"/>
    </location>
</feature>
<proteinExistence type="predicted"/>
<keyword evidence="1" id="KW-0812">Transmembrane</keyword>
<feature type="transmembrane region" description="Helical" evidence="1">
    <location>
        <begin position="68"/>
        <end position="89"/>
    </location>
</feature>
<evidence type="ECO:0000313" key="2">
    <source>
        <dbReference type="EMBL" id="MDN3493903.1"/>
    </source>
</evidence>
<reference evidence="2 3" key="1">
    <citation type="journal article" date="2023" name="Int. J. Syst. Evol. Microbiol.">
        <title>Winogradskyella bathintestinalis sp. nov., isolated from the intestine of the deep-sea loosejaw dragonfish, Malacosteus niger.</title>
        <authorList>
            <person name="Uniacke-Lowe S."/>
            <person name="Johnson C.N."/>
            <person name="Stanton C."/>
            <person name="Hill C."/>
            <person name="Ross P."/>
        </authorList>
    </citation>
    <scope>NUCLEOTIDE SEQUENCE [LARGE SCALE GENOMIC DNA]</scope>
    <source>
        <strain evidence="2 3">APC 3343</strain>
    </source>
</reference>
<dbReference type="Proteomes" id="UP001231197">
    <property type="component" value="Unassembled WGS sequence"/>
</dbReference>
<keyword evidence="3" id="KW-1185">Reference proteome</keyword>
<accession>A0ABT7ZY13</accession>